<sequence length="105" mass="11660">MEPLPSCPRAGGRDHALRDPTPPTDPWPPARISGDAAFDKDILGSVSEQIQKNFARNHWKRAFNATSFLRHIRKLGQSPEGEEASERRMARHSHPGLGAGQPSNW</sequence>
<gene>
    <name evidence="2" type="ORF">mMyoMyo1_015432</name>
</gene>
<dbReference type="GO" id="GO:0016301">
    <property type="term" value="F:kinase activity"/>
    <property type="evidence" value="ECO:0007669"/>
    <property type="project" value="UniProtKB-KW"/>
</dbReference>
<dbReference type="Proteomes" id="UP000527355">
    <property type="component" value="Unassembled WGS sequence"/>
</dbReference>
<evidence type="ECO:0000313" key="3">
    <source>
        <dbReference type="Proteomes" id="UP000527355"/>
    </source>
</evidence>
<organism evidence="2 3">
    <name type="scientific">Myotis myotis</name>
    <name type="common">Greater mouse-eared bat</name>
    <name type="synonym">Vespertilio myotis</name>
    <dbReference type="NCBI Taxonomy" id="51298"/>
    <lineage>
        <taxon>Eukaryota</taxon>
        <taxon>Metazoa</taxon>
        <taxon>Chordata</taxon>
        <taxon>Craniata</taxon>
        <taxon>Vertebrata</taxon>
        <taxon>Euteleostomi</taxon>
        <taxon>Mammalia</taxon>
        <taxon>Eutheria</taxon>
        <taxon>Laurasiatheria</taxon>
        <taxon>Chiroptera</taxon>
        <taxon>Yangochiroptera</taxon>
        <taxon>Vespertilionidae</taxon>
        <taxon>Myotis</taxon>
    </lineage>
</organism>
<keyword evidence="2" id="KW-0418">Kinase</keyword>
<evidence type="ECO:0000256" key="1">
    <source>
        <dbReference type="SAM" id="MobiDB-lite"/>
    </source>
</evidence>
<protein>
    <submittedName>
        <fullName evidence="2">Pregnancy up-regulated nonubiquitous CaM kinase</fullName>
    </submittedName>
</protein>
<dbReference type="AlphaFoldDB" id="A0A7J7YG80"/>
<keyword evidence="2" id="KW-0808">Transferase</keyword>
<comment type="caution">
    <text evidence="2">The sequence shown here is derived from an EMBL/GenBank/DDBJ whole genome shotgun (WGS) entry which is preliminary data.</text>
</comment>
<dbReference type="EMBL" id="JABWUV010000004">
    <property type="protein sequence ID" value="KAF6360500.1"/>
    <property type="molecule type" value="Genomic_DNA"/>
</dbReference>
<keyword evidence="3" id="KW-1185">Reference proteome</keyword>
<reference evidence="2 3" key="1">
    <citation type="journal article" date="2020" name="Nature">
        <title>Six reference-quality genomes reveal evolution of bat adaptations.</title>
        <authorList>
            <person name="Jebb D."/>
            <person name="Huang Z."/>
            <person name="Pippel M."/>
            <person name="Hughes G.M."/>
            <person name="Lavrichenko K."/>
            <person name="Devanna P."/>
            <person name="Winkler S."/>
            <person name="Jermiin L.S."/>
            <person name="Skirmuntt E.C."/>
            <person name="Katzourakis A."/>
            <person name="Burkitt-Gray L."/>
            <person name="Ray D.A."/>
            <person name="Sullivan K.A.M."/>
            <person name="Roscito J.G."/>
            <person name="Kirilenko B.M."/>
            <person name="Davalos L.M."/>
            <person name="Corthals A.P."/>
            <person name="Power M.L."/>
            <person name="Jones G."/>
            <person name="Ransome R.D."/>
            <person name="Dechmann D.K.N."/>
            <person name="Locatelli A.G."/>
            <person name="Puechmaille S.J."/>
            <person name="Fedrigo O."/>
            <person name="Jarvis E.D."/>
            <person name="Hiller M."/>
            <person name="Vernes S.C."/>
            <person name="Myers E.W."/>
            <person name="Teeling E.C."/>
        </authorList>
    </citation>
    <scope>NUCLEOTIDE SEQUENCE [LARGE SCALE GENOMIC DNA]</scope>
    <source>
        <strain evidence="2">MMyoMyo1</strain>
        <tissue evidence="2">Flight muscle</tissue>
    </source>
</reference>
<accession>A0A7J7YG80</accession>
<proteinExistence type="predicted"/>
<name>A0A7J7YG80_MYOMY</name>
<feature type="region of interest" description="Disordered" evidence="1">
    <location>
        <begin position="1"/>
        <end position="36"/>
    </location>
</feature>
<feature type="region of interest" description="Disordered" evidence="1">
    <location>
        <begin position="74"/>
        <end position="105"/>
    </location>
</feature>
<feature type="compositionally biased region" description="Pro residues" evidence="1">
    <location>
        <begin position="20"/>
        <end position="29"/>
    </location>
</feature>
<dbReference type="VEuPathDB" id="HostDB:GeneID_118654036"/>
<evidence type="ECO:0000313" key="2">
    <source>
        <dbReference type="EMBL" id="KAF6360500.1"/>
    </source>
</evidence>